<dbReference type="EnsemblPlants" id="OMERI07G20940.1">
    <property type="protein sequence ID" value="OMERI07G20940.1"/>
    <property type="gene ID" value="OMERI07G20940"/>
</dbReference>
<keyword evidence="4" id="KW-1185">Reference proteome</keyword>
<reference evidence="3" key="2">
    <citation type="submission" date="2018-05" db="EMBL/GenBank/DDBJ databases">
        <title>OmerRS3 (Oryza meridionalis Reference Sequence Version 3).</title>
        <authorList>
            <person name="Zhang J."/>
            <person name="Kudrna D."/>
            <person name="Lee S."/>
            <person name="Talag J."/>
            <person name="Welchert J."/>
            <person name="Wing R.A."/>
        </authorList>
    </citation>
    <scope>NUCLEOTIDE SEQUENCE [LARGE SCALE GENOMIC DNA]</scope>
    <source>
        <strain evidence="3">cv. OR44</strain>
    </source>
</reference>
<evidence type="ECO:0000313" key="3">
    <source>
        <dbReference type="EnsemblPlants" id="OMERI07G20940.1"/>
    </source>
</evidence>
<dbReference type="Gene3D" id="1.25.10.10">
    <property type="entry name" value="Leucine-rich Repeat Variant"/>
    <property type="match status" value="1"/>
</dbReference>
<dbReference type="PANTHER" id="PTHR33115:SF11">
    <property type="entry name" value="OS07G0654700 PROTEIN"/>
    <property type="match status" value="1"/>
</dbReference>
<evidence type="ECO:0000256" key="1">
    <source>
        <dbReference type="SAM" id="MobiDB-lite"/>
    </source>
</evidence>
<keyword evidence="2" id="KW-0812">Transmembrane</keyword>
<feature type="transmembrane region" description="Helical" evidence="2">
    <location>
        <begin position="135"/>
        <end position="155"/>
    </location>
</feature>
<accession>A0A0E0EFC7</accession>
<dbReference type="InterPro" id="IPR016024">
    <property type="entry name" value="ARM-type_fold"/>
</dbReference>
<feature type="compositionally biased region" description="Polar residues" evidence="1">
    <location>
        <begin position="406"/>
        <end position="416"/>
    </location>
</feature>
<evidence type="ECO:0000313" key="4">
    <source>
        <dbReference type="Proteomes" id="UP000008021"/>
    </source>
</evidence>
<evidence type="ECO:0000256" key="2">
    <source>
        <dbReference type="SAM" id="Phobius"/>
    </source>
</evidence>
<reference evidence="3" key="1">
    <citation type="submission" date="2015-04" db="UniProtKB">
        <authorList>
            <consortium name="EnsemblPlants"/>
        </authorList>
    </citation>
    <scope>IDENTIFICATION</scope>
</reference>
<protein>
    <recommendedName>
        <fullName evidence="5">BLE2 protein</fullName>
    </recommendedName>
</protein>
<feature type="region of interest" description="Disordered" evidence="1">
    <location>
        <begin position="388"/>
        <end position="416"/>
    </location>
</feature>
<keyword evidence="2" id="KW-1133">Transmembrane helix</keyword>
<dbReference type="HOGENOM" id="CLU_006857_3_0_1"/>
<dbReference type="Proteomes" id="UP000008021">
    <property type="component" value="Chromosome 7"/>
</dbReference>
<dbReference type="Gramene" id="OMERI07G20940.1">
    <property type="protein sequence ID" value="OMERI07G20940.1"/>
    <property type="gene ID" value="OMERI07G20940"/>
</dbReference>
<dbReference type="SUPFAM" id="SSF48371">
    <property type="entry name" value="ARM repeat"/>
    <property type="match status" value="1"/>
</dbReference>
<feature type="transmembrane region" description="Helical" evidence="2">
    <location>
        <begin position="162"/>
        <end position="184"/>
    </location>
</feature>
<evidence type="ECO:0008006" key="5">
    <source>
        <dbReference type="Google" id="ProtNLM"/>
    </source>
</evidence>
<feature type="transmembrane region" description="Helical" evidence="2">
    <location>
        <begin position="40"/>
        <end position="64"/>
    </location>
</feature>
<dbReference type="InterPro" id="IPR011989">
    <property type="entry name" value="ARM-like"/>
</dbReference>
<keyword evidence="2" id="KW-0472">Membrane</keyword>
<organism evidence="3">
    <name type="scientific">Oryza meridionalis</name>
    <dbReference type="NCBI Taxonomy" id="40149"/>
    <lineage>
        <taxon>Eukaryota</taxon>
        <taxon>Viridiplantae</taxon>
        <taxon>Streptophyta</taxon>
        <taxon>Embryophyta</taxon>
        <taxon>Tracheophyta</taxon>
        <taxon>Spermatophyta</taxon>
        <taxon>Magnoliopsida</taxon>
        <taxon>Liliopsida</taxon>
        <taxon>Poales</taxon>
        <taxon>Poaceae</taxon>
        <taxon>BOP clade</taxon>
        <taxon>Oryzoideae</taxon>
        <taxon>Oryzeae</taxon>
        <taxon>Oryzinae</taxon>
        <taxon>Oryza</taxon>
    </lineage>
</organism>
<feature type="compositionally biased region" description="Basic and acidic residues" evidence="1">
    <location>
        <begin position="388"/>
        <end position="404"/>
    </location>
</feature>
<dbReference type="PANTHER" id="PTHR33115">
    <property type="entry name" value="ARM REPEAT SUPERFAMILY PROTEIN"/>
    <property type="match status" value="1"/>
</dbReference>
<name>A0A0E0EFC7_9ORYZ</name>
<dbReference type="STRING" id="40149.A0A0E0EFC7"/>
<proteinExistence type="predicted"/>
<dbReference type="AlphaFoldDB" id="A0A0E0EFC7"/>
<sequence>MMAAEHGIQIPAAPAAQSGQADHKAAAAAPEKQLNRFVRLLAVIESVGNAFGTLAFTWATVVLLGGYPTVLKRDFGIATAIIFLEATRMFTRNNRLDYQLFFRTRGAFRPLGWNGLMVAIPNYNQPSTWCFGPQIRILVILYSCMLAAIVLPMFMIDKLYRYAIIVLDISALVIVSFGNLQIPAALVRVVLATLGFDQEDYDGLLYIIAAVLEVFSFIPRIHLVRRGGFTGRWGAESVDMYYAYAYDKYMEGGLFAPKRISLSNFAMDSLNSDLSKNQLYGVQMMHIFLQSGLTKARLLEKLTTSTQTMARLISMLDCSSRHHRATIRLYAAKVTAELAKNLRVETVPGTLQLVSTLLDADGKPKRGHPLLDADDDQDHFVDIADRQDKRHDIAGNQGQRREPIGDTNNLLETPTRSTHINDQRYIPRIWQRILEYWSIPKEQPLTDDDLLPALGMSIIYSLAGCDQNNCVEIDRVTDLIPNIIGFTSFRSAMVNSEAQQKVLLKSSLKVLQRLTSIEGEIGITLRYKLSKHPFLLRNLAEILRDSSSNKQELRKLVVGILRNLAIDRHTRQEMGQMQMLITTLIKAFLDFKGLFSSDVDCLLPKVAGQALVMLSSENSHNCFVMLKEPDFIHKLKNMILIHGDKYIYVAASLLRNMCLYAQHELTESDQKELSHTLREVLERIMDTEGAELEILIGLSSQICKLIPEEFSQELEHGQIKRRFIKRLVDTLNANMNPSSHCPGIRRVVLEQSIHMMEYNSRYANYFNEYQMMDALSFVELTPSRAENYMVFLGDAGFMECNTPLSALVDRAKELMGRQWLQGAELEILIGLSSQICKLIPEEFSQELEHGQIKRRFIKRLVDTLNANMNPSSHCPGIRRVVLEQSIHMMEYNSRYANYFNEYQMMDALSFVELTPSRAENYMVFLGDAGFMECNTPLSALVDRAKELMGRQWLQGISSAN</sequence>